<dbReference type="AlphaFoldDB" id="A0A101NYH8"/>
<gene>
    <name evidence="2" type="ORF">AQI95_30445</name>
</gene>
<organism evidence="2 3">
    <name type="scientific">Streptomyces yokosukanensis</name>
    <dbReference type="NCBI Taxonomy" id="67386"/>
    <lineage>
        <taxon>Bacteria</taxon>
        <taxon>Bacillati</taxon>
        <taxon>Actinomycetota</taxon>
        <taxon>Actinomycetes</taxon>
        <taxon>Kitasatosporales</taxon>
        <taxon>Streptomycetaceae</taxon>
        <taxon>Streptomyces</taxon>
    </lineage>
</organism>
<accession>A0A101NYH8</accession>
<dbReference type="STRING" id="67386.AQI95_30445"/>
<keyword evidence="3" id="KW-1185">Reference proteome</keyword>
<dbReference type="Proteomes" id="UP000053127">
    <property type="component" value="Unassembled WGS sequence"/>
</dbReference>
<reference evidence="2 3" key="1">
    <citation type="submission" date="2015-10" db="EMBL/GenBank/DDBJ databases">
        <title>Draft genome sequence of Streptomyces yokosukanensis DSM 40224, type strain for the species Streptomyces yokosukanensis.</title>
        <authorList>
            <person name="Ruckert C."/>
            <person name="Winkler A."/>
            <person name="Kalinowski J."/>
            <person name="Kampfer P."/>
            <person name="Glaeser S."/>
        </authorList>
    </citation>
    <scope>NUCLEOTIDE SEQUENCE [LARGE SCALE GENOMIC DNA]</scope>
    <source>
        <strain evidence="2 3">DSM 40224</strain>
    </source>
</reference>
<feature type="chain" id="PRO_5007102098" description="Lipoprotein" evidence="1">
    <location>
        <begin position="31"/>
        <end position="158"/>
    </location>
</feature>
<evidence type="ECO:0000256" key="1">
    <source>
        <dbReference type="SAM" id="SignalP"/>
    </source>
</evidence>
<evidence type="ECO:0000313" key="2">
    <source>
        <dbReference type="EMBL" id="KUN01684.1"/>
    </source>
</evidence>
<dbReference type="OrthoDB" id="4244426at2"/>
<evidence type="ECO:0000313" key="3">
    <source>
        <dbReference type="Proteomes" id="UP000053127"/>
    </source>
</evidence>
<name>A0A101NYH8_9ACTN</name>
<proteinExistence type="predicted"/>
<feature type="signal peptide" evidence="1">
    <location>
        <begin position="1"/>
        <end position="30"/>
    </location>
</feature>
<comment type="caution">
    <text evidence="2">The sequence shown here is derived from an EMBL/GenBank/DDBJ whole genome shotgun (WGS) entry which is preliminary data.</text>
</comment>
<protein>
    <recommendedName>
        <fullName evidence="4">Lipoprotein</fullName>
    </recommendedName>
</protein>
<sequence>MNRMRTTATVLATAGLLTAAQLGLAGGAFAATQAPQSSGCPLNLVYPSSFYVDSHGWVTNGGLYFGIKNKSTTKSFKKVSFTVTDVQNIRFGSARATGGKVTHKTSKTVTVYTGSLNKKASLGVKVQTHLLNTHSYKVKFTLHGSGWTCAVNQGTWGN</sequence>
<dbReference type="EMBL" id="LMWN01000042">
    <property type="protein sequence ID" value="KUN01684.1"/>
    <property type="molecule type" value="Genomic_DNA"/>
</dbReference>
<evidence type="ECO:0008006" key="4">
    <source>
        <dbReference type="Google" id="ProtNLM"/>
    </source>
</evidence>
<keyword evidence="1" id="KW-0732">Signal</keyword>